<dbReference type="EMBL" id="JAPQKR010000008">
    <property type="protein sequence ID" value="KAJ5211802.1"/>
    <property type="molecule type" value="Genomic_DNA"/>
</dbReference>
<accession>A0A9W9T6X0</accession>
<reference evidence="1" key="1">
    <citation type="submission" date="2022-12" db="EMBL/GenBank/DDBJ databases">
        <authorList>
            <person name="Petersen C."/>
        </authorList>
    </citation>
    <scope>NUCLEOTIDE SEQUENCE</scope>
    <source>
        <strain evidence="1">IBT 15544</strain>
    </source>
</reference>
<name>A0A9W9T6X0_9EURO</name>
<comment type="caution">
    <text evidence="1">The sequence shown here is derived from an EMBL/GenBank/DDBJ whole genome shotgun (WGS) entry which is preliminary data.</text>
</comment>
<dbReference type="GeneID" id="83177811"/>
<gene>
    <name evidence="1" type="ORF">N7498_003448</name>
</gene>
<dbReference type="RefSeq" id="XP_058309972.1">
    <property type="nucleotide sequence ID" value="XM_058450510.1"/>
</dbReference>
<reference evidence="1" key="2">
    <citation type="journal article" date="2023" name="IMA Fungus">
        <title>Comparative genomic study of the Penicillium genus elucidates a diverse pangenome and 15 lateral gene transfer events.</title>
        <authorList>
            <person name="Petersen C."/>
            <person name="Sorensen T."/>
            <person name="Nielsen M.R."/>
            <person name="Sondergaard T.E."/>
            <person name="Sorensen J.L."/>
            <person name="Fitzpatrick D.A."/>
            <person name="Frisvad J.C."/>
            <person name="Nielsen K.L."/>
        </authorList>
    </citation>
    <scope>NUCLEOTIDE SEQUENCE</scope>
    <source>
        <strain evidence="1">IBT 15544</strain>
    </source>
</reference>
<evidence type="ECO:0000313" key="1">
    <source>
        <dbReference type="EMBL" id="KAJ5211802.1"/>
    </source>
</evidence>
<keyword evidence="2" id="KW-1185">Reference proteome</keyword>
<dbReference type="AlphaFoldDB" id="A0A9W9T6X0"/>
<dbReference type="OrthoDB" id="1470350at2759"/>
<evidence type="ECO:0000313" key="2">
    <source>
        <dbReference type="Proteomes" id="UP001150904"/>
    </source>
</evidence>
<organism evidence="1 2">
    <name type="scientific">Penicillium cinerascens</name>
    <dbReference type="NCBI Taxonomy" id="70096"/>
    <lineage>
        <taxon>Eukaryota</taxon>
        <taxon>Fungi</taxon>
        <taxon>Dikarya</taxon>
        <taxon>Ascomycota</taxon>
        <taxon>Pezizomycotina</taxon>
        <taxon>Eurotiomycetes</taxon>
        <taxon>Eurotiomycetidae</taxon>
        <taxon>Eurotiales</taxon>
        <taxon>Aspergillaceae</taxon>
        <taxon>Penicillium</taxon>
    </lineage>
</organism>
<dbReference type="Proteomes" id="UP001150904">
    <property type="component" value="Unassembled WGS sequence"/>
</dbReference>
<sequence>MSKDKVTPRLATKTSRPDFMSYILRYNDERGMEIPEIEVNAGIIIPSCQHVGLRAMTRTVHLLPTDMTHCSRCLLGHARVLDETRVGRVE</sequence>
<protein>
    <submittedName>
        <fullName evidence="1">Uncharacterized protein</fullName>
    </submittedName>
</protein>
<proteinExistence type="predicted"/>